<dbReference type="GO" id="GO:0050355">
    <property type="term" value="F:inorganic triphosphate phosphatase activity"/>
    <property type="evidence" value="ECO:0007669"/>
    <property type="project" value="InterPro"/>
</dbReference>
<proteinExistence type="predicted"/>
<evidence type="ECO:0000259" key="1">
    <source>
        <dbReference type="PROSITE" id="PS51707"/>
    </source>
</evidence>
<name>Q2SN50_HAHCH</name>
<evidence type="ECO:0000313" key="2">
    <source>
        <dbReference type="EMBL" id="ABC27924.1"/>
    </source>
</evidence>
<dbReference type="AlphaFoldDB" id="Q2SN50"/>
<dbReference type="Pfam" id="PF01928">
    <property type="entry name" value="CYTH"/>
    <property type="match status" value="1"/>
</dbReference>
<evidence type="ECO:0000313" key="3">
    <source>
        <dbReference type="Proteomes" id="UP000000238"/>
    </source>
</evidence>
<dbReference type="SMART" id="SM01118">
    <property type="entry name" value="CYTH"/>
    <property type="match status" value="1"/>
</dbReference>
<dbReference type="OrthoDB" id="3034217at2"/>
<dbReference type="InterPro" id="IPR023577">
    <property type="entry name" value="CYTH_domain"/>
</dbReference>
<dbReference type="InterPro" id="IPR039013">
    <property type="entry name" value="YgiF"/>
</dbReference>
<reference evidence="2 3" key="1">
    <citation type="journal article" date="2005" name="Nucleic Acids Res.">
        <title>Genomic blueprint of Hahella chejuensis, a marine microbe producing an algicidal agent.</title>
        <authorList>
            <person name="Jeong H."/>
            <person name="Yim J.H."/>
            <person name="Lee C."/>
            <person name="Choi S.-H."/>
            <person name="Park Y.K."/>
            <person name="Yoon S.H."/>
            <person name="Hur C.-G."/>
            <person name="Kang H.-Y."/>
            <person name="Kim D."/>
            <person name="Lee H.H."/>
            <person name="Park K.H."/>
            <person name="Park S.-H."/>
            <person name="Park H.-S."/>
            <person name="Lee H.K."/>
            <person name="Oh T.K."/>
            <person name="Kim J.F."/>
        </authorList>
    </citation>
    <scope>NUCLEOTIDE SEQUENCE [LARGE SCALE GENOMIC DNA]</scope>
    <source>
        <strain evidence="2 3">KCTC 2396</strain>
    </source>
</reference>
<dbReference type="eggNOG" id="COG3025">
    <property type="taxonomic scope" value="Bacteria"/>
</dbReference>
<dbReference type="RefSeq" id="WP_011394999.1">
    <property type="nucleotide sequence ID" value="NC_007645.1"/>
</dbReference>
<dbReference type="PANTHER" id="PTHR39569">
    <property type="entry name" value="INORGANIC TRIPHOSPHATASE"/>
    <property type="match status" value="1"/>
</dbReference>
<dbReference type="HOGENOM" id="CLU_040400_2_1_6"/>
<dbReference type="EMBL" id="CP000155">
    <property type="protein sequence ID" value="ABC27924.1"/>
    <property type="molecule type" value="Genomic_DNA"/>
</dbReference>
<sequence>MKEVELKFSFPRKRLVKTNSDLMAIWGSPSSNTILQNVYYDTPDFAMQRSRVALRLRNLGGAWEQTLKGGGRDAAGLHVRDEWNWQLSDNKLDVSKLSGIDVVKNIDLGDLGPVFKTNFERIKWMIEASGSVFELALDVGEIRGATGVRPISEIEIELKEGDVSAVLAVAERIAKQIPCWLSKESKAARGYSLVGAPPIGRECQYEHSESAQLDELIGDLACYMEVIAEGEGNDWYKYVECMAGINSLLTLSGSDRNVGEQIVKAEVESLFQWFSRKQEVGFSEYILNSTAPGLIGLEVLRKMLAG</sequence>
<dbReference type="PANTHER" id="PTHR39569:SF1">
    <property type="entry name" value="INORGANIC TRIPHOSPHATASE"/>
    <property type="match status" value="1"/>
</dbReference>
<dbReference type="KEGG" id="hch:HCH_01042"/>
<dbReference type="PROSITE" id="PS51707">
    <property type="entry name" value="CYTH"/>
    <property type="match status" value="1"/>
</dbReference>
<dbReference type="CDD" id="cd07756">
    <property type="entry name" value="CYTH-like_Pase_CHAD"/>
    <property type="match status" value="1"/>
</dbReference>
<dbReference type="InterPro" id="IPR033469">
    <property type="entry name" value="CYTH-like_dom_sf"/>
</dbReference>
<dbReference type="Gene3D" id="2.40.320.10">
    <property type="entry name" value="Hypothetical Protein Pfu-838710-001"/>
    <property type="match status" value="1"/>
</dbReference>
<protein>
    <submittedName>
        <fullName evidence="2">Uncharacterized conserved protein</fullName>
    </submittedName>
</protein>
<gene>
    <name evidence="2" type="ordered locus">HCH_01042</name>
</gene>
<accession>Q2SN50</accession>
<keyword evidence="3" id="KW-1185">Reference proteome</keyword>
<dbReference type="SUPFAM" id="SSF55154">
    <property type="entry name" value="CYTH-like phosphatases"/>
    <property type="match status" value="1"/>
</dbReference>
<feature type="domain" description="CYTH" evidence="1">
    <location>
        <begin position="1"/>
        <end position="197"/>
    </location>
</feature>
<dbReference type="STRING" id="349521.HCH_01042"/>
<dbReference type="GO" id="GO:0046872">
    <property type="term" value="F:metal ion binding"/>
    <property type="evidence" value="ECO:0007669"/>
    <property type="project" value="TreeGrafter"/>
</dbReference>
<dbReference type="Proteomes" id="UP000000238">
    <property type="component" value="Chromosome"/>
</dbReference>
<organism evidence="2 3">
    <name type="scientific">Hahella chejuensis (strain KCTC 2396)</name>
    <dbReference type="NCBI Taxonomy" id="349521"/>
    <lineage>
        <taxon>Bacteria</taxon>
        <taxon>Pseudomonadati</taxon>
        <taxon>Pseudomonadota</taxon>
        <taxon>Gammaproteobacteria</taxon>
        <taxon>Oceanospirillales</taxon>
        <taxon>Hahellaceae</taxon>
        <taxon>Hahella</taxon>
    </lineage>
</organism>